<comment type="caution">
    <text evidence="2">The sequence shown here is derived from an EMBL/GenBank/DDBJ whole genome shotgun (WGS) entry which is preliminary data.</text>
</comment>
<protein>
    <submittedName>
        <fullName evidence="2">Uncharacterized protein</fullName>
    </submittedName>
</protein>
<dbReference type="Proteomes" id="UP000626109">
    <property type="component" value="Unassembled WGS sequence"/>
</dbReference>
<feature type="non-terminal residue" evidence="2">
    <location>
        <position position="50"/>
    </location>
</feature>
<evidence type="ECO:0000313" key="3">
    <source>
        <dbReference type="EMBL" id="CAE8691797.1"/>
    </source>
</evidence>
<feature type="compositionally biased region" description="Polar residues" evidence="1">
    <location>
        <begin position="23"/>
        <end position="42"/>
    </location>
</feature>
<feature type="region of interest" description="Disordered" evidence="1">
    <location>
        <begin position="1"/>
        <end position="50"/>
    </location>
</feature>
<dbReference type="AlphaFoldDB" id="A0A813JS29"/>
<proteinExistence type="predicted"/>
<evidence type="ECO:0000256" key="1">
    <source>
        <dbReference type="SAM" id="MobiDB-lite"/>
    </source>
</evidence>
<evidence type="ECO:0000313" key="2">
    <source>
        <dbReference type="EMBL" id="CAE8682957.1"/>
    </source>
</evidence>
<name>A0A813JS29_POLGL</name>
<organism evidence="2 4">
    <name type="scientific">Polarella glacialis</name>
    <name type="common">Dinoflagellate</name>
    <dbReference type="NCBI Taxonomy" id="89957"/>
    <lineage>
        <taxon>Eukaryota</taxon>
        <taxon>Sar</taxon>
        <taxon>Alveolata</taxon>
        <taxon>Dinophyceae</taxon>
        <taxon>Suessiales</taxon>
        <taxon>Suessiaceae</taxon>
        <taxon>Polarella</taxon>
    </lineage>
</organism>
<dbReference type="EMBL" id="CAJNNW010027522">
    <property type="protein sequence ID" value="CAE8691797.1"/>
    <property type="molecule type" value="Genomic_DNA"/>
</dbReference>
<sequence>TEEAFTADEEEAFTADEEDPPAQTRSVRQSIRQSFSLPFSHTNSDRAPPK</sequence>
<accession>A0A813JS29</accession>
<reference evidence="2" key="1">
    <citation type="submission" date="2021-02" db="EMBL/GenBank/DDBJ databases">
        <authorList>
            <person name="Dougan E. K."/>
            <person name="Rhodes N."/>
            <person name="Thang M."/>
            <person name="Chan C."/>
        </authorList>
    </citation>
    <scope>NUCLEOTIDE SEQUENCE</scope>
</reference>
<evidence type="ECO:0000313" key="4">
    <source>
        <dbReference type="Proteomes" id="UP000626109"/>
    </source>
</evidence>
<gene>
    <name evidence="2" type="ORF">PGLA2088_LOCUS23210</name>
    <name evidence="3" type="ORF">PGLA2088_LOCUS27584</name>
</gene>
<dbReference type="EMBL" id="CAJNNW010026136">
    <property type="protein sequence ID" value="CAE8682957.1"/>
    <property type="molecule type" value="Genomic_DNA"/>
</dbReference>
<feature type="compositionally biased region" description="Acidic residues" evidence="1">
    <location>
        <begin position="1"/>
        <end position="20"/>
    </location>
</feature>
<feature type="non-terminal residue" evidence="2">
    <location>
        <position position="1"/>
    </location>
</feature>